<dbReference type="PANTHER" id="PTHR11161:SF0">
    <property type="entry name" value="O-ACYLTRANSFERASE LIKE PROTEIN"/>
    <property type="match status" value="1"/>
</dbReference>
<dbReference type="PANTHER" id="PTHR11161">
    <property type="entry name" value="O-ACYLTRANSFERASE"/>
    <property type="match status" value="1"/>
</dbReference>
<sequence>MDQIFFSWFYDPPSVPYYVNFYIQSYTRCIPYVVGITASFVSNHLVEIKYKFSRFQKIFVFVSGYIAIMGTFLYVSLRFYANPYQFNVTDHVFFAPIHRLIWSYCLINLVVVHYVNGFGVISDMLSVRLFIPLSRLCLSTFLVHIGIIFYTISTDEQNYFGTIHKFFITFAGDYLFSILTALLLTLLVEMPFENFWKRLKRRVTEGPGKSKPEPFSGPLSSHQFDEKCSEK</sequence>
<feature type="transmembrane region" description="Helical" evidence="2">
    <location>
        <begin position="174"/>
        <end position="192"/>
    </location>
</feature>
<feature type="transmembrane region" description="Helical" evidence="2">
    <location>
        <begin position="101"/>
        <end position="121"/>
    </location>
</feature>
<feature type="transmembrane region" description="Helical" evidence="2">
    <location>
        <begin position="25"/>
        <end position="46"/>
    </location>
</feature>
<dbReference type="AlphaFoldDB" id="A0A3Q0J4E6"/>
<keyword evidence="2" id="KW-0472">Membrane</keyword>
<reference evidence="4" key="1">
    <citation type="submission" date="2025-08" db="UniProtKB">
        <authorList>
            <consortium name="RefSeq"/>
        </authorList>
    </citation>
    <scope>IDENTIFICATION</scope>
</reference>
<dbReference type="RefSeq" id="XP_026681585.1">
    <property type="nucleotide sequence ID" value="XM_026825784.1"/>
</dbReference>
<dbReference type="InterPro" id="IPR052728">
    <property type="entry name" value="O2_lipid_transport_reg"/>
</dbReference>
<accession>A0A3Q0J4E6</accession>
<feature type="transmembrane region" description="Helical" evidence="2">
    <location>
        <begin position="58"/>
        <end position="81"/>
    </location>
</feature>
<dbReference type="KEGG" id="dci:103512269"/>
<organism evidence="3 4">
    <name type="scientific">Diaphorina citri</name>
    <name type="common">Asian citrus psyllid</name>
    <dbReference type="NCBI Taxonomy" id="121845"/>
    <lineage>
        <taxon>Eukaryota</taxon>
        <taxon>Metazoa</taxon>
        <taxon>Ecdysozoa</taxon>
        <taxon>Arthropoda</taxon>
        <taxon>Hexapoda</taxon>
        <taxon>Insecta</taxon>
        <taxon>Pterygota</taxon>
        <taxon>Neoptera</taxon>
        <taxon>Paraneoptera</taxon>
        <taxon>Hemiptera</taxon>
        <taxon>Sternorrhyncha</taxon>
        <taxon>Psylloidea</taxon>
        <taxon>Psyllidae</taxon>
        <taxon>Diaphorininae</taxon>
        <taxon>Diaphorina</taxon>
    </lineage>
</organism>
<feature type="region of interest" description="Disordered" evidence="1">
    <location>
        <begin position="205"/>
        <end position="231"/>
    </location>
</feature>
<name>A0A3Q0J4E6_DIACI</name>
<dbReference type="Proteomes" id="UP000079169">
    <property type="component" value="Unplaced"/>
</dbReference>
<dbReference type="PaxDb" id="121845-A0A3Q0J4E6"/>
<proteinExistence type="predicted"/>
<protein>
    <submittedName>
        <fullName evidence="4">Nose resistant to fluoxetine protein 6-like</fullName>
    </submittedName>
</protein>
<keyword evidence="2" id="KW-0812">Transmembrane</keyword>
<keyword evidence="2" id="KW-1133">Transmembrane helix</keyword>
<keyword evidence="3" id="KW-1185">Reference proteome</keyword>
<gene>
    <name evidence="4" type="primary">LOC103512269</name>
</gene>
<evidence type="ECO:0000313" key="3">
    <source>
        <dbReference type="Proteomes" id="UP000079169"/>
    </source>
</evidence>
<evidence type="ECO:0000256" key="1">
    <source>
        <dbReference type="SAM" id="MobiDB-lite"/>
    </source>
</evidence>
<feature type="transmembrane region" description="Helical" evidence="2">
    <location>
        <begin position="133"/>
        <end position="154"/>
    </location>
</feature>
<dbReference type="GeneID" id="103512269"/>
<evidence type="ECO:0000256" key="2">
    <source>
        <dbReference type="SAM" id="Phobius"/>
    </source>
</evidence>
<evidence type="ECO:0000313" key="4">
    <source>
        <dbReference type="RefSeq" id="XP_026681585.1"/>
    </source>
</evidence>